<protein>
    <submittedName>
        <fullName evidence="1">Uncharacterized protein</fullName>
    </submittedName>
</protein>
<dbReference type="Proteomes" id="UP000249748">
    <property type="component" value="Unassembled WGS sequence"/>
</dbReference>
<accession>A0ACD1I830</accession>
<keyword evidence="2" id="KW-1185">Reference proteome</keyword>
<gene>
    <name evidence="1" type="ORF">BO79DRAFT_230777</name>
</gene>
<proteinExistence type="predicted"/>
<reference evidence="1" key="1">
    <citation type="submission" date="2018-02" db="EMBL/GenBank/DDBJ databases">
        <title>The genomes of Aspergillus section Nigri reveals drivers in fungal speciation.</title>
        <authorList>
            <consortium name="DOE Joint Genome Institute"/>
            <person name="Vesth T.C."/>
            <person name="Nybo J."/>
            <person name="Theobald S."/>
            <person name="Brandl J."/>
            <person name="Frisvad J.C."/>
            <person name="Nielsen K.F."/>
            <person name="Lyhne E.K."/>
            <person name="Kogle M.E."/>
            <person name="Kuo A."/>
            <person name="Riley R."/>
            <person name="Clum A."/>
            <person name="Nolan M."/>
            <person name="Lipzen A."/>
            <person name="Salamov A."/>
            <person name="Henrissat B."/>
            <person name="Wiebenga A."/>
            <person name="De vries R.P."/>
            <person name="Grigoriev I.V."/>
            <person name="Mortensen U.H."/>
            <person name="Andersen M.R."/>
            <person name="Baker S.E."/>
        </authorList>
    </citation>
    <scope>NUCLEOTIDE SEQUENCE</scope>
    <source>
        <strain evidence="1">CBS 115574</strain>
    </source>
</reference>
<sequence>MHISHRPAEEYLLCSIKQQKSFDSLELQGVFDYLQAVKLESVAERLLSLIEVVHSNTSVTKYSLDGETRKSLPDWGDMFLSEIVYRGVCSTAMIYDDYPRIDYLCYVNEHIIAGAHWSKKEDEAGVLYFYLTKC</sequence>
<evidence type="ECO:0000313" key="2">
    <source>
        <dbReference type="Proteomes" id="UP000249748"/>
    </source>
</evidence>
<organism evidence="1 2">
    <name type="scientific">Aspergillus costaricaensis CBS 115574</name>
    <dbReference type="NCBI Taxonomy" id="1448317"/>
    <lineage>
        <taxon>Eukaryota</taxon>
        <taxon>Fungi</taxon>
        <taxon>Dikarya</taxon>
        <taxon>Ascomycota</taxon>
        <taxon>Pezizomycotina</taxon>
        <taxon>Eurotiomycetes</taxon>
        <taxon>Eurotiomycetidae</taxon>
        <taxon>Eurotiales</taxon>
        <taxon>Aspergillaceae</taxon>
        <taxon>Aspergillus</taxon>
        <taxon>Aspergillus subgen. Circumdati</taxon>
    </lineage>
</organism>
<name>A0ACD1I830_9EURO</name>
<evidence type="ECO:0000313" key="1">
    <source>
        <dbReference type="EMBL" id="RAK86379.1"/>
    </source>
</evidence>
<dbReference type="EMBL" id="KZ824560">
    <property type="protein sequence ID" value="RAK86379.1"/>
    <property type="molecule type" value="Genomic_DNA"/>
</dbReference>